<comment type="caution">
    <text evidence="8">The sequence shown here is derived from an EMBL/GenBank/DDBJ whole genome shotgun (WGS) entry which is preliminary data.</text>
</comment>
<evidence type="ECO:0000256" key="2">
    <source>
        <dbReference type="ARBA" id="ARBA00022741"/>
    </source>
</evidence>
<reference evidence="8" key="1">
    <citation type="submission" date="2019-08" db="EMBL/GenBank/DDBJ databases">
        <authorList>
            <person name="Kucharzyk K."/>
            <person name="Murdoch R.W."/>
            <person name="Higgins S."/>
            <person name="Loffler F."/>
        </authorList>
    </citation>
    <scope>NUCLEOTIDE SEQUENCE</scope>
</reference>
<evidence type="ECO:0000256" key="6">
    <source>
        <dbReference type="SAM" id="Coils"/>
    </source>
</evidence>
<dbReference type="PIRSF" id="PIRSF005719">
    <property type="entry name" value="SMC"/>
    <property type="match status" value="1"/>
</dbReference>
<dbReference type="Gene3D" id="3.30.70.1620">
    <property type="match status" value="1"/>
</dbReference>
<dbReference type="EMBL" id="VSSQ01000211">
    <property type="protein sequence ID" value="MPL85755.1"/>
    <property type="molecule type" value="Genomic_DNA"/>
</dbReference>
<keyword evidence="1" id="KW-0963">Cytoplasm</keyword>
<evidence type="ECO:0000259" key="7">
    <source>
        <dbReference type="SMART" id="SM00968"/>
    </source>
</evidence>
<dbReference type="GO" id="GO:0005524">
    <property type="term" value="F:ATP binding"/>
    <property type="evidence" value="ECO:0007669"/>
    <property type="project" value="UniProtKB-KW"/>
</dbReference>
<sequence>MHIVQVEIDNFKSFSRKTKIPFYEGFTVISGPNGSGKSNIIDSILFVLSLSTSRNLRAEKLTDFINSMSGKNTAEVTLTFSDDTRIRRRIKRTANGYYSYYYLNEKTCSQTEILEYLGKSGIKPHGYNVVMQGDISRIMDMSDLERRRIIDEIAGVAEFDDKKEQALVELEQVRASIDREEILLASYAKQLEELADAREDAVKYQKLQAELEYLRAAKQIVRLRDLERELGLIAHSRAEQEEKRAGIRNDISLQENEKNARLEDVHEIDREISHKQGPAYMRIIGGIEAEKGNIRVAEETILRRKKEKESNLAEMNRLYLELQKNQNTLNDKIRESQTLQIDKANLAMELEAQKKTLDKAHELVSKCSRDSKGAQAELVELMRQVEAKKEERGSIVVQRDGIIERSRVRAQELEKLQREQGSLAEERSEKQAEIEVLERDLLEAGKNKGLLDKQIGETERAMLGARKAIEPLREEIARLTKKQMQIEAHQQASGATDRTISAVLGMDGVFGTVSSLGKVIDSAYTLALNIAAGGRLNNVVVDSDQTAADVIRYLKDERLGRLTLLPLNKMKPQPPLSPLAGNGVVDYAINLIDFDPEYRDAFNLVFGQTVVVETLDAGRRLMGRYRMVTLEGELLERGGAMTGGSIRKDLRGFGVAVDRESADISAKLADLRNDESDLVAAEARHRSVAEGLRAERSECDAAIVKLELKISDCNRILDKIADDELRASRLLDETERDKKETAQRVAELETRVDALSDKLEVLNQRVGELRSVLDEDEFNLLTDKLQKAQSSYNDTSRRYENKLNDLSGLNLERQHFKQNVEQLTRERAALEAKNAAIDTEVAGCYAAADAAKSVIAAFEAEMKAFTGEIEQLTEERNRVQRAADEAQMRIVTLQGNEERCNVQIAAFDEKSASLALEMSEIKGSVKEEIVCDLSMGEILDRVATTERAVRKLGNVNMRAIEQYDEVQKRFAERTDKKETLSRERQALLDKIDSFRQMKFDAFMQAYSGINLHFRDIYSRLNDGAGHLVLDDLEDPFQGGMTFEVSPRGKEVTRLNLMSGGEKSLTTLSFIFAIQQFMPAPFYALDEVDSNLDGVNVERLSQMVRDICTKSQFVIVSHRKPMIEAADRMVGVTLRMSDKSTLVTGVKVNG</sequence>
<dbReference type="SUPFAM" id="SSF75553">
    <property type="entry name" value="Smc hinge domain"/>
    <property type="match status" value="1"/>
</dbReference>
<evidence type="ECO:0000256" key="5">
    <source>
        <dbReference type="ARBA" id="ARBA00023125"/>
    </source>
</evidence>
<dbReference type="InterPro" id="IPR036277">
    <property type="entry name" value="SMC_hinge_sf"/>
</dbReference>
<feature type="domain" description="SMC hinge" evidence="7">
    <location>
        <begin position="507"/>
        <end position="622"/>
    </location>
</feature>
<keyword evidence="3" id="KW-0067">ATP-binding</keyword>
<dbReference type="InterPro" id="IPR027417">
    <property type="entry name" value="P-loop_NTPase"/>
</dbReference>
<dbReference type="GO" id="GO:0016887">
    <property type="term" value="F:ATP hydrolysis activity"/>
    <property type="evidence" value="ECO:0007669"/>
    <property type="project" value="InterPro"/>
</dbReference>
<dbReference type="GO" id="GO:0030261">
    <property type="term" value="P:chromosome condensation"/>
    <property type="evidence" value="ECO:0007669"/>
    <property type="project" value="InterPro"/>
</dbReference>
<name>A0A644V3Z8_9ZZZZ</name>
<dbReference type="InterPro" id="IPR010935">
    <property type="entry name" value="SMC_hinge"/>
</dbReference>
<dbReference type="Pfam" id="PF06470">
    <property type="entry name" value="SMC_hinge"/>
    <property type="match status" value="1"/>
</dbReference>
<gene>
    <name evidence="8" type="primary">smc_9</name>
    <name evidence="8" type="ORF">SDC9_31728</name>
</gene>
<dbReference type="SMART" id="SM00968">
    <property type="entry name" value="SMC_hinge"/>
    <property type="match status" value="1"/>
</dbReference>
<dbReference type="GO" id="GO:0007062">
    <property type="term" value="P:sister chromatid cohesion"/>
    <property type="evidence" value="ECO:0007669"/>
    <property type="project" value="InterPro"/>
</dbReference>
<dbReference type="NCBIfam" id="TIGR02169">
    <property type="entry name" value="SMC_prok_A"/>
    <property type="match status" value="1"/>
</dbReference>
<feature type="coiled-coil region" evidence="6">
    <location>
        <begin position="305"/>
        <end position="447"/>
    </location>
</feature>
<protein>
    <submittedName>
        <fullName evidence="8">Chromosome partition protein Smc</fullName>
    </submittedName>
</protein>
<dbReference type="InterPro" id="IPR024704">
    <property type="entry name" value="SMC"/>
</dbReference>
<dbReference type="Gene3D" id="1.20.1060.20">
    <property type="match status" value="1"/>
</dbReference>
<feature type="coiled-coil region" evidence="6">
    <location>
        <begin position="731"/>
        <end position="772"/>
    </location>
</feature>
<keyword evidence="2" id="KW-0547">Nucleotide-binding</keyword>
<feature type="coiled-coil region" evidence="6">
    <location>
        <begin position="156"/>
        <end position="257"/>
    </location>
</feature>
<dbReference type="SUPFAM" id="SSF52540">
    <property type="entry name" value="P-loop containing nucleoside triphosphate hydrolases"/>
    <property type="match status" value="1"/>
</dbReference>
<accession>A0A644V3Z8</accession>
<evidence type="ECO:0000256" key="3">
    <source>
        <dbReference type="ARBA" id="ARBA00022840"/>
    </source>
</evidence>
<evidence type="ECO:0000256" key="1">
    <source>
        <dbReference type="ARBA" id="ARBA00022490"/>
    </source>
</evidence>
<dbReference type="Pfam" id="PF02463">
    <property type="entry name" value="SMC_N"/>
    <property type="match status" value="1"/>
</dbReference>
<dbReference type="InterPro" id="IPR011890">
    <property type="entry name" value="SMC_prok"/>
</dbReference>
<dbReference type="PANTHER" id="PTHR43977">
    <property type="entry name" value="STRUCTURAL MAINTENANCE OF CHROMOSOMES PROTEIN 3"/>
    <property type="match status" value="1"/>
</dbReference>
<organism evidence="8">
    <name type="scientific">bioreactor metagenome</name>
    <dbReference type="NCBI Taxonomy" id="1076179"/>
    <lineage>
        <taxon>unclassified sequences</taxon>
        <taxon>metagenomes</taxon>
        <taxon>ecological metagenomes</taxon>
    </lineage>
</organism>
<dbReference type="GO" id="GO:0005694">
    <property type="term" value="C:chromosome"/>
    <property type="evidence" value="ECO:0007669"/>
    <property type="project" value="InterPro"/>
</dbReference>
<evidence type="ECO:0000313" key="8">
    <source>
        <dbReference type="EMBL" id="MPL85755.1"/>
    </source>
</evidence>
<evidence type="ECO:0000256" key="4">
    <source>
        <dbReference type="ARBA" id="ARBA00023054"/>
    </source>
</evidence>
<keyword evidence="5" id="KW-0238">DNA-binding</keyword>
<proteinExistence type="inferred from homology"/>
<feature type="coiled-coil region" evidence="6">
    <location>
        <begin position="806"/>
        <end position="896"/>
    </location>
</feature>
<dbReference type="AlphaFoldDB" id="A0A644V3Z8"/>
<keyword evidence="4 6" id="KW-0175">Coiled coil</keyword>
<dbReference type="GO" id="GO:0003677">
    <property type="term" value="F:DNA binding"/>
    <property type="evidence" value="ECO:0007669"/>
    <property type="project" value="UniProtKB-KW"/>
</dbReference>
<dbReference type="Gene3D" id="1.10.287.1490">
    <property type="match status" value="1"/>
</dbReference>
<dbReference type="HAMAP" id="MF_01894">
    <property type="entry name" value="Smc_prok"/>
    <property type="match status" value="1"/>
</dbReference>
<dbReference type="InterPro" id="IPR003395">
    <property type="entry name" value="RecF/RecN/SMC_N"/>
</dbReference>
<dbReference type="Gene3D" id="3.40.50.300">
    <property type="entry name" value="P-loop containing nucleotide triphosphate hydrolases"/>
    <property type="match status" value="2"/>
</dbReference>